<evidence type="ECO:0000313" key="2">
    <source>
        <dbReference type="Proteomes" id="UP000046155"/>
    </source>
</evidence>
<accession>A0A0B7MRA2</accession>
<dbReference type="InterPro" id="IPR047735">
    <property type="entry name" value="GrdX-like"/>
</dbReference>
<proteinExistence type="predicted"/>
<keyword evidence="2" id="KW-1185">Reference proteome</keyword>
<reference evidence="2" key="1">
    <citation type="submission" date="2015-01" db="EMBL/GenBank/DDBJ databases">
        <authorList>
            <person name="Manzoor Shahid"/>
            <person name="Zubair Saima"/>
        </authorList>
    </citation>
    <scope>NUCLEOTIDE SEQUENCE [LARGE SCALE GENOMIC DNA]</scope>
    <source>
        <strain evidence="2">Sp3</strain>
    </source>
</reference>
<gene>
    <name evidence="1" type="ORF">SSCH_960011</name>
</gene>
<dbReference type="OrthoDB" id="92592at2"/>
<dbReference type="NCBIfam" id="NF038093">
    <property type="entry name" value="GrdX"/>
    <property type="match status" value="1"/>
</dbReference>
<dbReference type="Proteomes" id="UP000046155">
    <property type="component" value="Unassembled WGS sequence"/>
</dbReference>
<sequence>MVEMIITNNPSVVEKYPDKVLFIDGSVEKVLIKVRDLVYEGCDLISHPLPASLRILFSPYRSIIIGRNNRRVDPLQAVIVEDSIHKYKRHMDVRRADKVNRDDYKLMDLILLESALDDEQGKW</sequence>
<dbReference type="AlphaFoldDB" id="A0A0B7MRA2"/>
<protein>
    <recommendedName>
        <fullName evidence="3">GrdX protein</fullName>
    </recommendedName>
</protein>
<evidence type="ECO:0000313" key="1">
    <source>
        <dbReference type="EMBL" id="CEO90551.1"/>
    </source>
</evidence>
<evidence type="ECO:0008006" key="3">
    <source>
        <dbReference type="Google" id="ProtNLM"/>
    </source>
</evidence>
<dbReference type="EMBL" id="CDRZ01000298">
    <property type="protein sequence ID" value="CEO90551.1"/>
    <property type="molecule type" value="Genomic_DNA"/>
</dbReference>
<name>A0A0B7MRA2_9FIRM</name>
<organism evidence="1 2">
    <name type="scientific">Syntrophaceticus schinkii</name>
    <dbReference type="NCBI Taxonomy" id="499207"/>
    <lineage>
        <taxon>Bacteria</taxon>
        <taxon>Bacillati</taxon>
        <taxon>Bacillota</taxon>
        <taxon>Clostridia</taxon>
        <taxon>Thermoanaerobacterales</taxon>
        <taxon>Thermoanaerobacterales Family III. Incertae Sedis</taxon>
        <taxon>Syntrophaceticus</taxon>
    </lineage>
</organism>